<feature type="coiled-coil region" evidence="1">
    <location>
        <begin position="121"/>
        <end position="148"/>
    </location>
</feature>
<feature type="signal peptide" evidence="3">
    <location>
        <begin position="1"/>
        <end position="23"/>
    </location>
</feature>
<evidence type="ECO:0000256" key="3">
    <source>
        <dbReference type="SAM" id="SignalP"/>
    </source>
</evidence>
<protein>
    <recommendedName>
        <fullName evidence="6">Cell wall hydrolase</fullName>
    </recommendedName>
</protein>
<dbReference type="Proteomes" id="UP001055429">
    <property type="component" value="Chromosome"/>
</dbReference>
<accession>A0ABY4SKI5</accession>
<feature type="region of interest" description="Disordered" evidence="2">
    <location>
        <begin position="25"/>
        <end position="61"/>
    </location>
</feature>
<name>A0ABY4SKI5_9CAUL</name>
<evidence type="ECO:0008006" key="6">
    <source>
        <dbReference type="Google" id="ProtNLM"/>
    </source>
</evidence>
<evidence type="ECO:0000256" key="2">
    <source>
        <dbReference type="SAM" id="MobiDB-lite"/>
    </source>
</evidence>
<evidence type="ECO:0000256" key="1">
    <source>
        <dbReference type="SAM" id="Coils"/>
    </source>
</evidence>
<proteinExistence type="predicted"/>
<reference evidence="4" key="1">
    <citation type="submission" date="2022-05" db="EMBL/GenBank/DDBJ databases">
        <title>Brevundimonas albigilva TT17 genome sequence.</title>
        <authorList>
            <person name="Lee K."/>
            <person name="Son H."/>
        </authorList>
    </citation>
    <scope>NUCLEOTIDE SEQUENCE</scope>
    <source>
        <strain evidence="4">TT17</strain>
    </source>
</reference>
<gene>
    <name evidence="4" type="ORF">M8231_00295</name>
</gene>
<feature type="chain" id="PRO_5046879566" description="Cell wall hydrolase" evidence="3">
    <location>
        <begin position="24"/>
        <end position="176"/>
    </location>
</feature>
<dbReference type="EMBL" id="CP097649">
    <property type="protein sequence ID" value="URI15470.1"/>
    <property type="molecule type" value="Genomic_DNA"/>
</dbReference>
<organism evidence="4 5">
    <name type="scientific">Brevundimonas albigilva</name>
    <dbReference type="NCBI Taxonomy" id="1312364"/>
    <lineage>
        <taxon>Bacteria</taxon>
        <taxon>Pseudomonadati</taxon>
        <taxon>Pseudomonadota</taxon>
        <taxon>Alphaproteobacteria</taxon>
        <taxon>Caulobacterales</taxon>
        <taxon>Caulobacteraceae</taxon>
        <taxon>Brevundimonas</taxon>
    </lineage>
</organism>
<feature type="compositionally biased region" description="Basic and acidic residues" evidence="2">
    <location>
        <begin position="48"/>
        <end position="61"/>
    </location>
</feature>
<keyword evidence="3" id="KW-0732">Signal</keyword>
<keyword evidence="1" id="KW-0175">Coiled coil</keyword>
<keyword evidence="5" id="KW-1185">Reference proteome</keyword>
<dbReference type="RefSeq" id="WP_250201996.1">
    <property type="nucleotide sequence ID" value="NZ_CP097649.1"/>
</dbReference>
<sequence>MKASVALTLALAAALSVAGVASALEQGQDGGEAGTPAPSASTAYRAPDGYRDQRALPDAHDPAAREALLQARGEAYRRAPDSQQTEAELAATRALNAEIVAQNDLAAKQEEADRLAHDAALARYQIEVRQTEERAHAEAEAARAAQDQYDRDYAAWMERVKACQSGVRAACAVPNP</sequence>
<evidence type="ECO:0000313" key="4">
    <source>
        <dbReference type="EMBL" id="URI15470.1"/>
    </source>
</evidence>
<evidence type="ECO:0000313" key="5">
    <source>
        <dbReference type="Proteomes" id="UP001055429"/>
    </source>
</evidence>